<accession>A0ABQ3KA66</accession>
<organism evidence="7 8">
    <name type="scientific">Deinococcus piscis</name>
    <dbReference type="NCBI Taxonomy" id="394230"/>
    <lineage>
        <taxon>Bacteria</taxon>
        <taxon>Thermotogati</taxon>
        <taxon>Deinococcota</taxon>
        <taxon>Deinococci</taxon>
        <taxon>Deinococcales</taxon>
        <taxon>Deinococcaceae</taxon>
        <taxon>Deinococcus</taxon>
    </lineage>
</organism>
<evidence type="ECO:0000256" key="2">
    <source>
        <dbReference type="ARBA" id="ARBA00022491"/>
    </source>
</evidence>
<dbReference type="CDD" id="cd07153">
    <property type="entry name" value="Fur_like"/>
    <property type="match status" value="1"/>
</dbReference>
<comment type="caution">
    <text evidence="7">The sequence shown here is derived from an EMBL/GenBank/DDBJ whole genome shotgun (WGS) entry which is preliminary data.</text>
</comment>
<keyword evidence="6" id="KW-0804">Transcription</keyword>
<keyword evidence="3" id="KW-0862">Zinc</keyword>
<dbReference type="Proteomes" id="UP000632154">
    <property type="component" value="Unassembled WGS sequence"/>
</dbReference>
<evidence type="ECO:0000256" key="1">
    <source>
        <dbReference type="ARBA" id="ARBA00007957"/>
    </source>
</evidence>
<dbReference type="RefSeq" id="WP_189642846.1">
    <property type="nucleotide sequence ID" value="NZ_BNAL01000013.1"/>
</dbReference>
<dbReference type="SUPFAM" id="SSF46785">
    <property type="entry name" value="Winged helix' DNA-binding domain"/>
    <property type="match status" value="1"/>
</dbReference>
<keyword evidence="2" id="KW-0678">Repressor</keyword>
<protein>
    <submittedName>
        <fullName evidence="7">Transcriptional repressor</fullName>
    </submittedName>
</protein>
<dbReference type="PANTHER" id="PTHR33202">
    <property type="entry name" value="ZINC UPTAKE REGULATION PROTEIN"/>
    <property type="match status" value="1"/>
</dbReference>
<gene>
    <name evidence="7" type="ORF">GCM10017783_12790</name>
</gene>
<evidence type="ECO:0000256" key="6">
    <source>
        <dbReference type="ARBA" id="ARBA00023163"/>
    </source>
</evidence>
<keyword evidence="4" id="KW-0805">Transcription regulation</keyword>
<dbReference type="EMBL" id="BNAL01000013">
    <property type="protein sequence ID" value="GHG02008.1"/>
    <property type="molecule type" value="Genomic_DNA"/>
</dbReference>
<evidence type="ECO:0000256" key="3">
    <source>
        <dbReference type="ARBA" id="ARBA00022833"/>
    </source>
</evidence>
<keyword evidence="5" id="KW-0238">DNA-binding</keyword>
<dbReference type="InterPro" id="IPR036388">
    <property type="entry name" value="WH-like_DNA-bd_sf"/>
</dbReference>
<evidence type="ECO:0000256" key="5">
    <source>
        <dbReference type="ARBA" id="ARBA00023125"/>
    </source>
</evidence>
<dbReference type="Gene3D" id="3.30.1490.190">
    <property type="match status" value="1"/>
</dbReference>
<sequence>MSSARATRQREVIAQVIEQAEGPLGVPEIHGRARQILPRLGIATVYRTLKLLTEQRQIHAVAVDGESLYEKTGQGHHHHFSCERCSRVFTLHVCPVDLPGGTVFAGGFLVRSHEVTLYGLCPTCAPQA</sequence>
<evidence type="ECO:0000313" key="7">
    <source>
        <dbReference type="EMBL" id="GHG02008.1"/>
    </source>
</evidence>
<dbReference type="Pfam" id="PF01475">
    <property type="entry name" value="FUR"/>
    <property type="match status" value="1"/>
</dbReference>
<dbReference type="InterPro" id="IPR036390">
    <property type="entry name" value="WH_DNA-bd_sf"/>
</dbReference>
<proteinExistence type="inferred from homology"/>
<keyword evidence="8" id="KW-1185">Reference proteome</keyword>
<dbReference type="PANTHER" id="PTHR33202:SF22">
    <property type="entry name" value="HYDROGEN PEROXIDE SENSITIVE REPRESSOR"/>
    <property type="match status" value="1"/>
</dbReference>
<evidence type="ECO:0000256" key="4">
    <source>
        <dbReference type="ARBA" id="ARBA00023015"/>
    </source>
</evidence>
<name>A0ABQ3KA66_9DEIO</name>
<dbReference type="InterPro" id="IPR002481">
    <property type="entry name" value="FUR"/>
</dbReference>
<comment type="similarity">
    <text evidence="1">Belongs to the Fur family.</text>
</comment>
<evidence type="ECO:0000313" key="8">
    <source>
        <dbReference type="Proteomes" id="UP000632154"/>
    </source>
</evidence>
<dbReference type="Gene3D" id="1.10.10.10">
    <property type="entry name" value="Winged helix-like DNA-binding domain superfamily/Winged helix DNA-binding domain"/>
    <property type="match status" value="1"/>
</dbReference>
<reference evidence="8" key="1">
    <citation type="journal article" date="2019" name="Int. J. Syst. Evol. Microbiol.">
        <title>The Global Catalogue of Microorganisms (GCM) 10K type strain sequencing project: providing services to taxonomists for standard genome sequencing and annotation.</title>
        <authorList>
            <consortium name="The Broad Institute Genomics Platform"/>
            <consortium name="The Broad Institute Genome Sequencing Center for Infectious Disease"/>
            <person name="Wu L."/>
            <person name="Ma J."/>
        </authorList>
    </citation>
    <scope>NUCLEOTIDE SEQUENCE [LARGE SCALE GENOMIC DNA]</scope>
    <source>
        <strain evidence="8">CGMCC 1.18439</strain>
    </source>
</reference>
<dbReference type="InterPro" id="IPR043135">
    <property type="entry name" value="Fur_C"/>
</dbReference>